<evidence type="ECO:0000313" key="1">
    <source>
        <dbReference type="EMBL" id="VYU23404.1"/>
    </source>
</evidence>
<gene>
    <name evidence="1" type="ORF">EMLFYP7_01758</name>
</gene>
<sequence length="33" mass="3643">MSENLNGIALMLLGYAMSKSVARRLIHIIAAER</sequence>
<name>A0A6N3D6A9_9ENTR</name>
<accession>A0A6N3D6A9</accession>
<proteinExistence type="predicted"/>
<reference evidence="1" key="1">
    <citation type="submission" date="2019-11" db="EMBL/GenBank/DDBJ databases">
        <authorList>
            <person name="Feng L."/>
        </authorList>
    </citation>
    <scope>NUCLEOTIDE SEQUENCE</scope>
    <source>
        <strain evidence="1">EMassiliensisLFYP7</strain>
    </source>
</reference>
<dbReference type="EMBL" id="CACRTZ010000010">
    <property type="protein sequence ID" value="VYU23404.1"/>
    <property type="molecule type" value="Genomic_DNA"/>
</dbReference>
<dbReference type="AlphaFoldDB" id="A0A6N3D6A9"/>
<protein>
    <submittedName>
        <fullName evidence="1">Uncharacterized protein</fullName>
    </submittedName>
</protein>
<organism evidence="1">
    <name type="scientific">Phytobacter massiliensis</name>
    <dbReference type="NCBI Taxonomy" id="1485952"/>
    <lineage>
        <taxon>Bacteria</taxon>
        <taxon>Pseudomonadati</taxon>
        <taxon>Pseudomonadota</taxon>
        <taxon>Gammaproteobacteria</taxon>
        <taxon>Enterobacterales</taxon>
        <taxon>Enterobacteriaceae</taxon>
        <taxon>Phytobacter</taxon>
    </lineage>
</organism>